<dbReference type="GO" id="GO:0003677">
    <property type="term" value="F:DNA binding"/>
    <property type="evidence" value="ECO:0007669"/>
    <property type="project" value="UniProtKB-KW"/>
</dbReference>
<dbReference type="Proteomes" id="UP000000305">
    <property type="component" value="Unassembled WGS sequence"/>
</dbReference>
<feature type="region of interest" description="Disordered" evidence="2">
    <location>
        <begin position="1"/>
        <end position="23"/>
    </location>
</feature>
<dbReference type="PANTHER" id="PTHR31660:SF76">
    <property type="entry name" value="CORE-BINDING (CB) DOMAIN-CONTAINING PROTEIN-RELATED"/>
    <property type="match status" value="1"/>
</dbReference>
<dbReference type="KEGG" id="dpx:DAPPUDRAFT_260662"/>
<dbReference type="InParanoid" id="E9HJM2"/>
<organism evidence="3 4">
    <name type="scientific">Daphnia pulex</name>
    <name type="common">Water flea</name>
    <dbReference type="NCBI Taxonomy" id="6669"/>
    <lineage>
        <taxon>Eukaryota</taxon>
        <taxon>Metazoa</taxon>
        <taxon>Ecdysozoa</taxon>
        <taxon>Arthropoda</taxon>
        <taxon>Crustacea</taxon>
        <taxon>Branchiopoda</taxon>
        <taxon>Diplostraca</taxon>
        <taxon>Cladocera</taxon>
        <taxon>Anomopoda</taxon>
        <taxon>Daphniidae</taxon>
        <taxon>Daphnia</taxon>
    </lineage>
</organism>
<dbReference type="SUPFAM" id="SSF47823">
    <property type="entry name" value="lambda integrase-like, N-terminal domain"/>
    <property type="match status" value="1"/>
</dbReference>
<reference evidence="3 4" key="1">
    <citation type="journal article" date="2011" name="Science">
        <title>The ecoresponsive genome of Daphnia pulex.</title>
        <authorList>
            <person name="Colbourne J.K."/>
            <person name="Pfrender M.E."/>
            <person name="Gilbert D."/>
            <person name="Thomas W.K."/>
            <person name="Tucker A."/>
            <person name="Oakley T.H."/>
            <person name="Tokishita S."/>
            <person name="Aerts A."/>
            <person name="Arnold G.J."/>
            <person name="Basu M.K."/>
            <person name="Bauer D.J."/>
            <person name="Caceres C.E."/>
            <person name="Carmel L."/>
            <person name="Casola C."/>
            <person name="Choi J.H."/>
            <person name="Detter J.C."/>
            <person name="Dong Q."/>
            <person name="Dusheyko S."/>
            <person name="Eads B.D."/>
            <person name="Frohlich T."/>
            <person name="Geiler-Samerotte K.A."/>
            <person name="Gerlach D."/>
            <person name="Hatcher P."/>
            <person name="Jogdeo S."/>
            <person name="Krijgsveld J."/>
            <person name="Kriventseva E.V."/>
            <person name="Kultz D."/>
            <person name="Laforsch C."/>
            <person name="Lindquist E."/>
            <person name="Lopez J."/>
            <person name="Manak J.R."/>
            <person name="Muller J."/>
            <person name="Pangilinan J."/>
            <person name="Patwardhan R.P."/>
            <person name="Pitluck S."/>
            <person name="Pritham E.J."/>
            <person name="Rechtsteiner A."/>
            <person name="Rho M."/>
            <person name="Rogozin I.B."/>
            <person name="Sakarya O."/>
            <person name="Salamov A."/>
            <person name="Schaack S."/>
            <person name="Shapiro H."/>
            <person name="Shiga Y."/>
            <person name="Skalitzky C."/>
            <person name="Smith Z."/>
            <person name="Souvorov A."/>
            <person name="Sung W."/>
            <person name="Tang Z."/>
            <person name="Tsuchiya D."/>
            <person name="Tu H."/>
            <person name="Vos H."/>
            <person name="Wang M."/>
            <person name="Wolf Y.I."/>
            <person name="Yamagata H."/>
            <person name="Yamada T."/>
            <person name="Ye Y."/>
            <person name="Shaw J.R."/>
            <person name="Andrews J."/>
            <person name="Crease T.J."/>
            <person name="Tang H."/>
            <person name="Lucas S.M."/>
            <person name="Robertson H.M."/>
            <person name="Bork P."/>
            <person name="Koonin E.V."/>
            <person name="Zdobnov E.M."/>
            <person name="Grigoriev I.V."/>
            <person name="Lynch M."/>
            <person name="Boore J.L."/>
        </authorList>
    </citation>
    <scope>NUCLEOTIDE SEQUENCE [LARGE SCALE GENOMIC DNA]</scope>
</reference>
<dbReference type="CDD" id="cd09275">
    <property type="entry name" value="RNase_HI_RT_DIRS1"/>
    <property type="match status" value="1"/>
</dbReference>
<feature type="compositionally biased region" description="Polar residues" evidence="2">
    <location>
        <begin position="173"/>
        <end position="193"/>
    </location>
</feature>
<dbReference type="PhylomeDB" id="E9HJM2"/>
<gene>
    <name evidence="3" type="ORF">DAPPUDRAFT_260662</name>
</gene>
<keyword evidence="1" id="KW-0238">DNA-binding</keyword>
<feature type="compositionally biased region" description="Low complexity" evidence="2">
    <location>
        <begin position="454"/>
        <end position="464"/>
    </location>
</feature>
<evidence type="ECO:0000313" key="3">
    <source>
        <dbReference type="EMBL" id="EFX68064.1"/>
    </source>
</evidence>
<proteinExistence type="predicted"/>
<feature type="region of interest" description="Disordered" evidence="2">
    <location>
        <begin position="445"/>
        <end position="464"/>
    </location>
</feature>
<name>E9HJM2_DAPPU</name>
<dbReference type="EMBL" id="GL732663">
    <property type="protein sequence ID" value="EFX68064.1"/>
    <property type="molecule type" value="Genomic_DNA"/>
</dbReference>
<dbReference type="eggNOG" id="ENOG502RTCM">
    <property type="taxonomic scope" value="Eukaryota"/>
</dbReference>
<dbReference type="AlphaFoldDB" id="E9HJM2"/>
<dbReference type="PANTHER" id="PTHR31660">
    <property type="entry name" value="GAG-POL POLYPROTEIN-LIKE PROTEIN-RELATED"/>
    <property type="match status" value="1"/>
</dbReference>
<feature type="region of interest" description="Disordered" evidence="2">
    <location>
        <begin position="149"/>
        <end position="193"/>
    </location>
</feature>
<dbReference type="HOGENOM" id="CLU_450758_0_0_1"/>
<accession>E9HJM2</accession>
<sequence>MENYVPEDPQHVEEEVPDNDAQDEIPELKNSVATKEKIENKEMEMRAMQFKILDIVRPTLFIWETAQEETVRDAAKVAIKQWAHAFFACTDFRRNNLLKQTNPSFVAMLKREKNFDEKEFEMLFGDTFLKALLKTAKADAILAAIPNGRNGGPSIHPSSGSRGGRGFQGTGSNQTNRFTGGQHQNGRGGLQFSNHQPFSHRGGGRGGFNNGRTGGKRLQYRQGAFRRPRFYRTPNEVYSNSEPDYRISWIDREFYESIGVPSGYQNAWLSGWGGHCNGVTTRGPWGVDDQNRHINELELSAAFNCLKSFAPHATTISVLLYLDNATAVAYGESGRKRLEIVTETISSDSEEVADDNRLICIGMECPTGQVYQLETSTERLAGERSSVELVESSGLRIPPILAHHGLFIQDPSGTDIDRVRLPDLAEPTMVPPPTRIDMRCATSPTAITEPPPISSGTTQPSSSGQINLASRLEIIRDRYQRQGFSNEVVRLLLGGLRSSSQSVYQSSWVAWSNWCIRFNLNPMSSSLINVLECLAFLASNGKAYSTINVARSMLSTTLATIDGIQIGKHPLVTKLMNEIFNLNPPKPKYQSTCNVDVVLDFLNNPR</sequence>
<evidence type="ECO:0000256" key="2">
    <source>
        <dbReference type="SAM" id="MobiDB-lite"/>
    </source>
</evidence>
<dbReference type="OrthoDB" id="6361724at2759"/>
<evidence type="ECO:0000256" key="1">
    <source>
        <dbReference type="ARBA" id="ARBA00023125"/>
    </source>
</evidence>
<dbReference type="Gene3D" id="1.10.150.130">
    <property type="match status" value="1"/>
</dbReference>
<keyword evidence="4" id="KW-1185">Reference proteome</keyword>
<evidence type="ECO:0000313" key="4">
    <source>
        <dbReference type="Proteomes" id="UP000000305"/>
    </source>
</evidence>
<protein>
    <submittedName>
        <fullName evidence="3">Uncharacterized protein</fullName>
    </submittedName>
</protein>
<dbReference type="InterPro" id="IPR010998">
    <property type="entry name" value="Integrase_recombinase_N"/>
</dbReference>